<organism evidence="1 2">
    <name type="scientific">Shinella granuli</name>
    <dbReference type="NCBI Taxonomy" id="323621"/>
    <lineage>
        <taxon>Bacteria</taxon>
        <taxon>Pseudomonadati</taxon>
        <taxon>Pseudomonadota</taxon>
        <taxon>Alphaproteobacteria</taxon>
        <taxon>Hyphomicrobiales</taxon>
        <taxon>Rhizobiaceae</taxon>
        <taxon>Shinella</taxon>
    </lineage>
</organism>
<protein>
    <submittedName>
        <fullName evidence="1">Tail assembly chaperone E/41/14-like protein</fullName>
    </submittedName>
</protein>
<reference evidence="1 2" key="1">
    <citation type="submission" date="2019-03" db="EMBL/GenBank/DDBJ databases">
        <title>Genomic Encyclopedia of Type Strains, Phase IV (KMG-IV): sequencing the most valuable type-strain genomes for metagenomic binning, comparative biology and taxonomic classification.</title>
        <authorList>
            <person name="Goeker M."/>
        </authorList>
    </citation>
    <scope>NUCLEOTIDE SEQUENCE [LARGE SCALE GENOMIC DNA]</scope>
    <source>
        <strain evidence="1 2">DSM 18401</strain>
    </source>
</reference>
<dbReference type="RefSeq" id="WP_162852952.1">
    <property type="nucleotide sequence ID" value="NZ_BAABEI010000012.1"/>
</dbReference>
<comment type="caution">
    <text evidence="1">The sequence shown here is derived from an EMBL/GenBank/DDBJ whole genome shotgun (WGS) entry which is preliminary data.</text>
</comment>
<accession>A0A4R2D341</accession>
<sequence>MTTYTLKTPVEHNNKTYSTLTFRTAKVGDLMVVDAVKGEMTQSVAIIAAIADVPIQVIKGMDLLDFKGASEAAAPFLAGFEESTATGSTS</sequence>
<evidence type="ECO:0000313" key="2">
    <source>
        <dbReference type="Proteomes" id="UP000295351"/>
    </source>
</evidence>
<dbReference type="Pfam" id="PF10109">
    <property type="entry name" value="Phage_TAC_7"/>
    <property type="match status" value="1"/>
</dbReference>
<dbReference type="AlphaFoldDB" id="A0A4R2D341"/>
<dbReference type="Proteomes" id="UP000295351">
    <property type="component" value="Unassembled WGS sequence"/>
</dbReference>
<dbReference type="InterPro" id="IPR019289">
    <property type="entry name" value="Phage_tail_E/E"/>
</dbReference>
<keyword evidence="2" id="KW-1185">Reference proteome</keyword>
<gene>
    <name evidence="1" type="ORF">EV665_101627</name>
</gene>
<name>A0A4R2D341_SHIGR</name>
<proteinExistence type="predicted"/>
<dbReference type="EMBL" id="SLVX01000001">
    <property type="protein sequence ID" value="TCN48888.1"/>
    <property type="molecule type" value="Genomic_DNA"/>
</dbReference>
<evidence type="ECO:0000313" key="1">
    <source>
        <dbReference type="EMBL" id="TCN48888.1"/>
    </source>
</evidence>